<dbReference type="InterPro" id="IPR021309">
    <property type="entry name" value="YgaP-like_TM"/>
</dbReference>
<proteinExistence type="predicted"/>
<dbReference type="EMBL" id="JACOGA010000012">
    <property type="protein sequence ID" value="MBC3874685.1"/>
    <property type="molecule type" value="Genomic_DNA"/>
</dbReference>
<comment type="caution">
    <text evidence="3">The sequence shown here is derived from an EMBL/GenBank/DDBJ whole genome shotgun (WGS) entry which is preliminary data.</text>
</comment>
<name>A0ABR6YDQ9_9BURK</name>
<evidence type="ECO:0000259" key="2">
    <source>
        <dbReference type="Pfam" id="PF11127"/>
    </source>
</evidence>
<keyword evidence="4" id="KW-1185">Reference proteome</keyword>
<reference evidence="3 4" key="1">
    <citation type="submission" date="2020-08" db="EMBL/GenBank/DDBJ databases">
        <title>Novel species isolated from subtropical streams in China.</title>
        <authorList>
            <person name="Lu H."/>
        </authorList>
    </citation>
    <scope>NUCLEOTIDE SEQUENCE [LARGE SCALE GENOMIC DNA]</scope>
    <source>
        <strain evidence="3 4">LX15W</strain>
    </source>
</reference>
<sequence>MTSWQMVRIVAGVLMLISVALGAPASPVFINQWWLAFTAFIGVNIFQSGLTQWCLMEKIMRKLGFSAGN</sequence>
<evidence type="ECO:0000256" key="1">
    <source>
        <dbReference type="SAM" id="Phobius"/>
    </source>
</evidence>
<organism evidence="3 4">
    <name type="scientific">Undibacterium flavidum</name>
    <dbReference type="NCBI Taxonomy" id="2762297"/>
    <lineage>
        <taxon>Bacteria</taxon>
        <taxon>Pseudomonadati</taxon>
        <taxon>Pseudomonadota</taxon>
        <taxon>Betaproteobacteria</taxon>
        <taxon>Burkholderiales</taxon>
        <taxon>Oxalobacteraceae</taxon>
        <taxon>Undibacterium</taxon>
    </lineage>
</organism>
<accession>A0ABR6YDQ9</accession>
<keyword evidence="1" id="KW-0472">Membrane</keyword>
<feature type="transmembrane region" description="Helical" evidence="1">
    <location>
        <begin position="32"/>
        <end position="55"/>
    </location>
</feature>
<keyword evidence="1" id="KW-1133">Transmembrane helix</keyword>
<evidence type="ECO:0000313" key="4">
    <source>
        <dbReference type="Proteomes" id="UP000624279"/>
    </source>
</evidence>
<dbReference type="Pfam" id="PF11127">
    <property type="entry name" value="YgaP-like_TM"/>
    <property type="match status" value="1"/>
</dbReference>
<keyword evidence="1" id="KW-0812">Transmembrane</keyword>
<evidence type="ECO:0000313" key="3">
    <source>
        <dbReference type="EMBL" id="MBC3874685.1"/>
    </source>
</evidence>
<protein>
    <submittedName>
        <fullName evidence="3">DUF2892 domain-containing protein</fullName>
    </submittedName>
</protein>
<dbReference type="Proteomes" id="UP000624279">
    <property type="component" value="Unassembled WGS sequence"/>
</dbReference>
<dbReference type="RefSeq" id="WP_186942665.1">
    <property type="nucleotide sequence ID" value="NZ_JACOGA010000012.1"/>
</dbReference>
<dbReference type="Gene3D" id="6.10.140.1340">
    <property type="match status" value="1"/>
</dbReference>
<gene>
    <name evidence="3" type="ORF">H8K55_13930</name>
</gene>
<feature type="domain" description="Inner membrane protein YgaP-like transmembrane" evidence="2">
    <location>
        <begin position="6"/>
        <end position="61"/>
    </location>
</feature>